<reference evidence="1" key="1">
    <citation type="submission" date="2018-05" db="EMBL/GenBank/DDBJ databases">
        <authorList>
            <person name="Lanie J.A."/>
            <person name="Ng W.-L."/>
            <person name="Kazmierczak K.M."/>
            <person name="Andrzejewski T.M."/>
            <person name="Davidsen T.M."/>
            <person name="Wayne K.J."/>
            <person name="Tettelin H."/>
            <person name="Glass J.I."/>
            <person name="Rusch D."/>
            <person name="Podicherti R."/>
            <person name="Tsui H.-C.T."/>
            <person name="Winkler M.E."/>
        </authorList>
    </citation>
    <scope>NUCLEOTIDE SEQUENCE</scope>
</reference>
<dbReference type="EMBL" id="UINC01007253">
    <property type="protein sequence ID" value="SVA32289.1"/>
    <property type="molecule type" value="Genomic_DNA"/>
</dbReference>
<dbReference type="AlphaFoldDB" id="A0A381UVY5"/>
<proteinExistence type="predicted"/>
<name>A0A381UVY5_9ZZZZ</name>
<protein>
    <submittedName>
        <fullName evidence="1">Uncharacterized protein</fullName>
    </submittedName>
</protein>
<organism evidence="1">
    <name type="scientific">marine metagenome</name>
    <dbReference type="NCBI Taxonomy" id="408172"/>
    <lineage>
        <taxon>unclassified sequences</taxon>
        <taxon>metagenomes</taxon>
        <taxon>ecological metagenomes</taxon>
    </lineage>
</organism>
<sequence length="26" mass="2937">MQTALEAYSKLQIISTLLIDTVSRLK</sequence>
<evidence type="ECO:0000313" key="1">
    <source>
        <dbReference type="EMBL" id="SVA32289.1"/>
    </source>
</evidence>
<gene>
    <name evidence="1" type="ORF">METZ01_LOCUS85143</name>
</gene>
<accession>A0A381UVY5</accession>